<dbReference type="AlphaFoldDB" id="A0A0G1DJ64"/>
<reference evidence="2 3" key="1">
    <citation type="journal article" date="2015" name="Nature">
        <title>rRNA introns, odd ribosomes, and small enigmatic genomes across a large radiation of phyla.</title>
        <authorList>
            <person name="Brown C.T."/>
            <person name="Hug L.A."/>
            <person name="Thomas B.C."/>
            <person name="Sharon I."/>
            <person name="Castelle C.J."/>
            <person name="Singh A."/>
            <person name="Wilkins M.J."/>
            <person name="Williams K.H."/>
            <person name="Banfield J.F."/>
        </authorList>
    </citation>
    <scope>NUCLEOTIDE SEQUENCE [LARGE SCALE GENOMIC DNA]</scope>
</reference>
<organism evidence="2 3">
    <name type="scientific">Candidatus Gottesmanbacteria bacterium GW2011_GWA2_43_14</name>
    <dbReference type="NCBI Taxonomy" id="1618443"/>
    <lineage>
        <taxon>Bacteria</taxon>
        <taxon>Candidatus Gottesmaniibacteriota</taxon>
    </lineage>
</organism>
<sequence length="422" mass="47980">MKLRKPFEKPAVPSPPEITPPSNGNSDREITAGFLTRLKKHGLLSRIKGLPPKDELNTESLFDQPDAPEKIEHQLEQIRITEMISKIEEQLKIMMLINADNRSGPVSEERIGFSMRLAGNQLPDSLKKFISGSSGQSLRAHYVLSNERALISLIGEHERITVKIPNLKNSGDKNQHIDVIRVSKEPAEKQTDPIDSIQLTQDILGFLDPVIESCTPDHIKQLIALRKRHPDNPLFSNNLSEVPRNYLTVYCRVPEDKLDAIGQEGLKPIPGKPEQIPGISSERTKFKFDEEIEALIPEDVRQKYPDLSRHDSVFAFPDFDSCVDPAKLMGQGDIILEVRIPREKVYIADADNISRIYDGDDPDSHTYDYWRSAMRYSEYSLLREEETCYVNPEILIPGGVNPQDMRVFAIHRNPKEESWKTS</sequence>
<dbReference type="EMBL" id="LCFP01000007">
    <property type="protein sequence ID" value="KKS97612.1"/>
    <property type="molecule type" value="Genomic_DNA"/>
</dbReference>
<accession>A0A0G1DJ64</accession>
<feature type="region of interest" description="Disordered" evidence="1">
    <location>
        <begin position="1"/>
        <end position="31"/>
    </location>
</feature>
<dbReference type="Proteomes" id="UP000034894">
    <property type="component" value="Unassembled WGS sequence"/>
</dbReference>
<dbReference type="STRING" id="1618443.UV73_C0007G0055"/>
<evidence type="ECO:0000313" key="2">
    <source>
        <dbReference type="EMBL" id="KKS97612.1"/>
    </source>
</evidence>
<comment type="caution">
    <text evidence="2">The sequence shown here is derived from an EMBL/GenBank/DDBJ whole genome shotgun (WGS) entry which is preliminary data.</text>
</comment>
<name>A0A0G1DJ64_9BACT</name>
<protein>
    <submittedName>
        <fullName evidence="2">Uncharacterized protein</fullName>
    </submittedName>
</protein>
<proteinExistence type="predicted"/>
<gene>
    <name evidence="2" type="ORF">UV73_C0007G0055</name>
</gene>
<evidence type="ECO:0000313" key="3">
    <source>
        <dbReference type="Proteomes" id="UP000034894"/>
    </source>
</evidence>
<evidence type="ECO:0000256" key="1">
    <source>
        <dbReference type="SAM" id="MobiDB-lite"/>
    </source>
</evidence>